<feature type="region of interest" description="Disordered" evidence="1">
    <location>
        <begin position="1"/>
        <end position="57"/>
    </location>
</feature>
<feature type="compositionally biased region" description="Low complexity" evidence="1">
    <location>
        <begin position="161"/>
        <end position="180"/>
    </location>
</feature>
<proteinExistence type="predicted"/>
<evidence type="ECO:0000313" key="3">
    <source>
        <dbReference type="Proteomes" id="UP000032180"/>
    </source>
</evidence>
<evidence type="ECO:0000313" key="2">
    <source>
        <dbReference type="EnsemblPlants" id="LPERR03G05940.1"/>
    </source>
</evidence>
<accession>A0A0D9VQK5</accession>
<organism evidence="2 3">
    <name type="scientific">Leersia perrieri</name>
    <dbReference type="NCBI Taxonomy" id="77586"/>
    <lineage>
        <taxon>Eukaryota</taxon>
        <taxon>Viridiplantae</taxon>
        <taxon>Streptophyta</taxon>
        <taxon>Embryophyta</taxon>
        <taxon>Tracheophyta</taxon>
        <taxon>Spermatophyta</taxon>
        <taxon>Magnoliopsida</taxon>
        <taxon>Liliopsida</taxon>
        <taxon>Poales</taxon>
        <taxon>Poaceae</taxon>
        <taxon>BOP clade</taxon>
        <taxon>Oryzoideae</taxon>
        <taxon>Oryzeae</taxon>
        <taxon>Oryzinae</taxon>
        <taxon>Leersia</taxon>
    </lineage>
</organism>
<evidence type="ECO:0000256" key="1">
    <source>
        <dbReference type="SAM" id="MobiDB-lite"/>
    </source>
</evidence>
<evidence type="ECO:0008006" key="4">
    <source>
        <dbReference type="Google" id="ProtNLM"/>
    </source>
</evidence>
<dbReference type="InterPro" id="IPR051105">
    <property type="entry name" value="WWC/KIBRA_Hippo_Reg"/>
</dbReference>
<feature type="region of interest" description="Disordered" evidence="1">
    <location>
        <begin position="88"/>
        <end position="127"/>
    </location>
</feature>
<name>A0A0D9VQK5_9ORYZ</name>
<dbReference type="Proteomes" id="UP000032180">
    <property type="component" value="Chromosome 3"/>
</dbReference>
<reference evidence="2 3" key="1">
    <citation type="submission" date="2012-08" db="EMBL/GenBank/DDBJ databases">
        <title>Oryza genome evolution.</title>
        <authorList>
            <person name="Wing R.A."/>
        </authorList>
    </citation>
    <scope>NUCLEOTIDE SEQUENCE</scope>
</reference>
<dbReference type="Gene3D" id="2.20.70.10">
    <property type="match status" value="1"/>
</dbReference>
<dbReference type="HOGENOM" id="CLU_092587_1_0_1"/>
<dbReference type="PANTHER" id="PTHR14791:SF42">
    <property type="entry name" value="F16L1.2 PROTEIN"/>
    <property type="match status" value="1"/>
</dbReference>
<feature type="region of interest" description="Disordered" evidence="1">
    <location>
        <begin position="151"/>
        <end position="181"/>
    </location>
</feature>
<dbReference type="InterPro" id="IPR036020">
    <property type="entry name" value="WW_dom_sf"/>
</dbReference>
<sequence>MVSLQSALLLPESRRPRPPCLPLVDSVAAVASTATSKKRKRDDDDGDGGEGRRGEVGIELSFDAAPLPLEWQRCLDIKSGQIHYYNTRTHKRTSMDPRAESSSPAPESHHRRASPPAAAEEEETENYCAAPPGLDLELNLTLFEPRPSQVAPVVTTKKQRPAAAEMTTTTTTPKPAAAAADESSREMVAAVCARCHMLVMMCREWPSCPNCKFVHPTTTTTHHQSSPPLLPPEPAPLKLGLQLLCCKD</sequence>
<keyword evidence="3" id="KW-1185">Reference proteome</keyword>
<protein>
    <recommendedName>
        <fullName evidence="4">WW domain-containing protein</fullName>
    </recommendedName>
</protein>
<feature type="compositionally biased region" description="Low complexity" evidence="1">
    <location>
        <begin position="22"/>
        <end position="35"/>
    </location>
</feature>
<dbReference type="eggNOG" id="ENOG502RZ0I">
    <property type="taxonomic scope" value="Eukaryota"/>
</dbReference>
<reference evidence="3" key="2">
    <citation type="submission" date="2013-12" db="EMBL/GenBank/DDBJ databases">
        <authorList>
            <person name="Yu Y."/>
            <person name="Lee S."/>
            <person name="de Baynast K."/>
            <person name="Wissotski M."/>
            <person name="Liu L."/>
            <person name="Talag J."/>
            <person name="Goicoechea J."/>
            <person name="Angelova A."/>
            <person name="Jetty R."/>
            <person name="Kudrna D."/>
            <person name="Golser W."/>
            <person name="Rivera L."/>
            <person name="Zhang J."/>
            <person name="Wing R."/>
        </authorList>
    </citation>
    <scope>NUCLEOTIDE SEQUENCE</scope>
</reference>
<dbReference type="EnsemblPlants" id="LPERR03G05940.1">
    <property type="protein sequence ID" value="LPERR03G05940.1"/>
    <property type="gene ID" value="LPERR03G05940"/>
</dbReference>
<dbReference type="STRING" id="77586.A0A0D9VQK5"/>
<dbReference type="SUPFAM" id="SSF51045">
    <property type="entry name" value="WW domain"/>
    <property type="match status" value="1"/>
</dbReference>
<dbReference type="AlphaFoldDB" id="A0A0D9VQK5"/>
<dbReference type="PANTHER" id="PTHR14791">
    <property type="entry name" value="BOMB/KIRA PROTEINS"/>
    <property type="match status" value="1"/>
</dbReference>
<dbReference type="Gramene" id="LPERR03G05940.1">
    <property type="protein sequence ID" value="LPERR03G05940.1"/>
    <property type="gene ID" value="LPERR03G05940"/>
</dbReference>
<reference evidence="2" key="3">
    <citation type="submission" date="2015-04" db="UniProtKB">
        <authorList>
            <consortium name="EnsemblPlants"/>
        </authorList>
    </citation>
    <scope>IDENTIFICATION</scope>
</reference>